<gene>
    <name evidence="2" type="ORF">SteCoe_28162</name>
</gene>
<sequence>MNYALDISSQRVKAALDKLGINKEELVIKTINDFGNKGTRDEIRQLRFEHYSRRLDETLKLVKDTIKTMAARSKNDNAKSFTACTDDGNSIQTFTENCTNNRKLFLNEKNKETLLTALEEIKEAMVAVDKKDRPKSMVQPRASNTVRFGQYKKNQLENISRIRESEENKAQKALSQSFRVTYQNQTPIKSREPKLVSTAFKKPLILSNSEIEINEKLNKYEERIERSRVLHEKQILMKKESARSQPSVNKLDEMNNDDLIFKIIERTRTASERREKKIEEMKEKWGKVKTFKETRVNKLKEIEKEYMKVIHEKEEELEKRLNTAAKALKNKRASVGKEIEIRMELQKLKDEDANIKINRAKRIMKNKREMIIDKQKAENIKFEATKHNREISNSKRRDQAIQEMIEKERMNEVLSIIKKSPKSKIAVDLLKEFKMMPEKVDTSEDNS</sequence>
<dbReference type="OrthoDB" id="302904at2759"/>
<dbReference type="AlphaFoldDB" id="A0A1R2B8T9"/>
<keyword evidence="3" id="KW-1185">Reference proteome</keyword>
<evidence type="ECO:0000313" key="2">
    <source>
        <dbReference type="EMBL" id="OMJ73189.1"/>
    </source>
</evidence>
<keyword evidence="1" id="KW-0175">Coiled coil</keyword>
<comment type="caution">
    <text evidence="2">The sequence shown here is derived from an EMBL/GenBank/DDBJ whole genome shotgun (WGS) entry which is preliminary data.</text>
</comment>
<protein>
    <submittedName>
        <fullName evidence="2">Uncharacterized protein</fullName>
    </submittedName>
</protein>
<accession>A0A1R2B8T9</accession>
<dbReference type="Proteomes" id="UP000187209">
    <property type="component" value="Unassembled WGS sequence"/>
</dbReference>
<reference evidence="2 3" key="1">
    <citation type="submission" date="2016-11" db="EMBL/GenBank/DDBJ databases">
        <title>The macronuclear genome of Stentor coeruleus: a giant cell with tiny introns.</title>
        <authorList>
            <person name="Slabodnick M."/>
            <person name="Ruby J.G."/>
            <person name="Reiff S.B."/>
            <person name="Swart E.C."/>
            <person name="Gosai S."/>
            <person name="Prabakaran S."/>
            <person name="Witkowska E."/>
            <person name="Larue G.E."/>
            <person name="Fisher S."/>
            <person name="Freeman R.M."/>
            <person name="Gunawardena J."/>
            <person name="Chu W."/>
            <person name="Stover N.A."/>
            <person name="Gregory B.D."/>
            <person name="Nowacki M."/>
            <person name="Derisi J."/>
            <person name="Roy S.W."/>
            <person name="Marshall W.F."/>
            <person name="Sood P."/>
        </authorList>
    </citation>
    <scope>NUCLEOTIDE SEQUENCE [LARGE SCALE GENOMIC DNA]</scope>
    <source>
        <strain evidence="2">WM001</strain>
    </source>
</reference>
<feature type="coiled-coil region" evidence="1">
    <location>
        <begin position="264"/>
        <end position="334"/>
    </location>
</feature>
<organism evidence="2 3">
    <name type="scientific">Stentor coeruleus</name>
    <dbReference type="NCBI Taxonomy" id="5963"/>
    <lineage>
        <taxon>Eukaryota</taxon>
        <taxon>Sar</taxon>
        <taxon>Alveolata</taxon>
        <taxon>Ciliophora</taxon>
        <taxon>Postciliodesmatophora</taxon>
        <taxon>Heterotrichea</taxon>
        <taxon>Heterotrichida</taxon>
        <taxon>Stentoridae</taxon>
        <taxon>Stentor</taxon>
    </lineage>
</organism>
<name>A0A1R2B8T9_9CILI</name>
<dbReference type="EMBL" id="MPUH01000839">
    <property type="protein sequence ID" value="OMJ73189.1"/>
    <property type="molecule type" value="Genomic_DNA"/>
</dbReference>
<proteinExistence type="predicted"/>
<evidence type="ECO:0000256" key="1">
    <source>
        <dbReference type="SAM" id="Coils"/>
    </source>
</evidence>
<evidence type="ECO:0000313" key="3">
    <source>
        <dbReference type="Proteomes" id="UP000187209"/>
    </source>
</evidence>